<gene>
    <name evidence="5" type="ORF">ATW55_02470</name>
</gene>
<dbReference type="Pfam" id="PF00356">
    <property type="entry name" value="LacI"/>
    <property type="match status" value="1"/>
</dbReference>
<evidence type="ECO:0000256" key="3">
    <source>
        <dbReference type="ARBA" id="ARBA00023163"/>
    </source>
</evidence>
<evidence type="ECO:0000259" key="4">
    <source>
        <dbReference type="PROSITE" id="PS50932"/>
    </source>
</evidence>
<keyword evidence="3" id="KW-0804">Transcription</keyword>
<feature type="domain" description="HTH lacI-type" evidence="4">
    <location>
        <begin position="2"/>
        <end position="56"/>
    </location>
</feature>
<comment type="caution">
    <text evidence="5">The sequence shown here is derived from an EMBL/GenBank/DDBJ whole genome shotgun (WGS) entry which is preliminary data.</text>
</comment>
<keyword evidence="1" id="KW-0805">Transcription regulation</keyword>
<name>A0A101XR20_9BACL</name>
<dbReference type="EMBL" id="LPVJ01000030">
    <property type="protein sequence ID" value="KUO95964.1"/>
    <property type="molecule type" value="Genomic_DNA"/>
</dbReference>
<evidence type="ECO:0000313" key="6">
    <source>
        <dbReference type="Proteomes" id="UP000053557"/>
    </source>
</evidence>
<accession>A0A101XR20</accession>
<dbReference type="CDD" id="cd01392">
    <property type="entry name" value="HTH_LacI"/>
    <property type="match status" value="1"/>
</dbReference>
<dbReference type="InterPro" id="IPR028082">
    <property type="entry name" value="Peripla_BP_I"/>
</dbReference>
<dbReference type="Gene3D" id="1.10.260.40">
    <property type="entry name" value="lambda repressor-like DNA-binding domains"/>
    <property type="match status" value="1"/>
</dbReference>
<dbReference type="Pfam" id="PF13377">
    <property type="entry name" value="Peripla_BP_3"/>
    <property type="match status" value="1"/>
</dbReference>
<proteinExistence type="predicted"/>
<dbReference type="CDD" id="cd06267">
    <property type="entry name" value="PBP1_LacI_sugar_binding-like"/>
    <property type="match status" value="1"/>
</dbReference>
<evidence type="ECO:0000313" key="5">
    <source>
        <dbReference type="EMBL" id="KUO95964.1"/>
    </source>
</evidence>
<dbReference type="AlphaFoldDB" id="A0A101XR20"/>
<protein>
    <recommendedName>
        <fullName evidence="4">HTH lacI-type domain-containing protein</fullName>
    </recommendedName>
</protein>
<dbReference type="InterPro" id="IPR000843">
    <property type="entry name" value="HTH_LacI"/>
</dbReference>
<dbReference type="SMART" id="SM00354">
    <property type="entry name" value="HTH_LACI"/>
    <property type="match status" value="1"/>
</dbReference>
<dbReference type="OrthoDB" id="9788209at2"/>
<keyword evidence="2" id="KW-0238">DNA-binding</keyword>
<reference evidence="5 6" key="1">
    <citation type="submission" date="2015-12" db="EMBL/GenBank/DDBJ databases">
        <title>Draft genome sequence of Acidibacillus ferrooxidans ITV001, isolated from a chalcopyrite acid mine drainage site in Brazil.</title>
        <authorList>
            <person name="Dall'Agnol H."/>
            <person name="Nancucheo I."/>
            <person name="Johnson B."/>
            <person name="Oliveira R."/>
            <person name="Leite L."/>
            <person name="Pylro V."/>
            <person name="Nunes G.L."/>
            <person name="Tzotzos G."/>
            <person name="Fernandes G.R."/>
            <person name="Dutra J."/>
            <person name="Orellana S.C."/>
            <person name="Oliveira G."/>
        </authorList>
    </citation>
    <scope>NUCLEOTIDE SEQUENCE [LARGE SCALE GENOMIC DNA]</scope>
    <source>
        <strain evidence="6">ITV01</strain>
    </source>
</reference>
<dbReference type="Gene3D" id="3.40.50.2300">
    <property type="match status" value="2"/>
</dbReference>
<evidence type="ECO:0000256" key="1">
    <source>
        <dbReference type="ARBA" id="ARBA00023015"/>
    </source>
</evidence>
<dbReference type="SUPFAM" id="SSF53822">
    <property type="entry name" value="Periplasmic binding protein-like I"/>
    <property type="match status" value="1"/>
</dbReference>
<dbReference type="SUPFAM" id="SSF47413">
    <property type="entry name" value="lambda repressor-like DNA-binding domains"/>
    <property type="match status" value="1"/>
</dbReference>
<dbReference type="PANTHER" id="PTHR30146">
    <property type="entry name" value="LACI-RELATED TRANSCRIPTIONAL REPRESSOR"/>
    <property type="match status" value="1"/>
</dbReference>
<organism evidence="5 6">
    <name type="scientific">Ferroacidibacillus organovorans</name>
    <dbReference type="NCBI Taxonomy" id="1765683"/>
    <lineage>
        <taxon>Bacteria</taxon>
        <taxon>Bacillati</taxon>
        <taxon>Bacillota</taxon>
        <taxon>Bacilli</taxon>
        <taxon>Bacillales</taxon>
        <taxon>Alicyclobacillaceae</taxon>
        <taxon>Ferroacidibacillus</taxon>
    </lineage>
</organism>
<dbReference type="PROSITE" id="PS50932">
    <property type="entry name" value="HTH_LACI_2"/>
    <property type="match status" value="1"/>
</dbReference>
<evidence type="ECO:0000256" key="2">
    <source>
        <dbReference type="ARBA" id="ARBA00023125"/>
    </source>
</evidence>
<dbReference type="GO" id="GO:0000976">
    <property type="term" value="F:transcription cis-regulatory region binding"/>
    <property type="evidence" value="ECO:0007669"/>
    <property type="project" value="TreeGrafter"/>
</dbReference>
<dbReference type="Proteomes" id="UP000053557">
    <property type="component" value="Unassembled WGS sequence"/>
</dbReference>
<dbReference type="PANTHER" id="PTHR30146:SF109">
    <property type="entry name" value="HTH-TYPE TRANSCRIPTIONAL REGULATOR GALS"/>
    <property type="match status" value="1"/>
</dbReference>
<sequence>MATIKDVATAAGVSVSTVSIALKHDPRVKEATKKKIFEAVDRLGYRPNGIARDLKMKSTQTMAVLLHDLGGPFYSELVSGVQDVALAYDYSPIISCSVGGKGIALKRLLLENRVDGAIILDPYIEESFIRKVASPNLPIVLLDREINLPYVYRVTSDHEGGAYAAVAHLIERGHQRIAFVGGPQRSLDNLLRYKGYQKALVDHGRSVDARFVYAGDFTEKSGYALGLSLSGSQYLPDAIFAANDEMAIGLLRAFSEKGLKIPQDIALVGFDDIRLSQYTVPKLTSIHQPMYELGIVATQILFRVLNGESNIEPVVLSTQLMIRDST</sequence>
<dbReference type="InterPro" id="IPR046335">
    <property type="entry name" value="LacI/GalR-like_sensor"/>
</dbReference>
<dbReference type="PROSITE" id="PS00356">
    <property type="entry name" value="HTH_LACI_1"/>
    <property type="match status" value="1"/>
</dbReference>
<dbReference type="InterPro" id="IPR010982">
    <property type="entry name" value="Lambda_DNA-bd_dom_sf"/>
</dbReference>
<dbReference type="GO" id="GO:0003700">
    <property type="term" value="F:DNA-binding transcription factor activity"/>
    <property type="evidence" value="ECO:0007669"/>
    <property type="project" value="TreeGrafter"/>
</dbReference>
<keyword evidence="6" id="KW-1185">Reference proteome</keyword>
<dbReference type="RefSeq" id="WP_067715283.1">
    <property type="nucleotide sequence ID" value="NZ_LPVJ01000030.1"/>
</dbReference>